<keyword evidence="3" id="KW-1185">Reference proteome</keyword>
<dbReference type="Proteomes" id="UP000494125">
    <property type="component" value="Unassembled WGS sequence"/>
</dbReference>
<evidence type="ECO:0000313" key="2">
    <source>
        <dbReference type="EMBL" id="VWB55805.1"/>
    </source>
</evidence>
<gene>
    <name evidence="2" type="ORF">BDI24065_02587</name>
</gene>
<accession>A0A6P2KMJ0</accession>
<dbReference type="GeneID" id="93027662"/>
<dbReference type="AlphaFoldDB" id="A0A6P2KMJ0"/>
<feature type="transmembrane region" description="Helical" evidence="1">
    <location>
        <begin position="39"/>
        <end position="58"/>
    </location>
</feature>
<feature type="transmembrane region" description="Helical" evidence="1">
    <location>
        <begin position="79"/>
        <end position="105"/>
    </location>
</feature>
<protein>
    <submittedName>
        <fullName evidence="2">Uncharacterized protein</fullName>
    </submittedName>
</protein>
<evidence type="ECO:0000256" key="1">
    <source>
        <dbReference type="SAM" id="Phobius"/>
    </source>
</evidence>
<reference evidence="2 3" key="1">
    <citation type="submission" date="2019-09" db="EMBL/GenBank/DDBJ databases">
        <authorList>
            <person name="Depoorter E."/>
        </authorList>
    </citation>
    <scope>NUCLEOTIDE SEQUENCE [LARGE SCALE GENOMIC DNA]</scope>
    <source>
        <strain evidence="2">LMG 24065</strain>
    </source>
</reference>
<sequence>MKKAAGYAIDAILIVGIVTFFYFVAFLREIHQSASTSNIRNAAFAITLASFAILPFRAKRHPSLLHFIQFDAKGRPRSNLAVPLMCFVLSILIVLALIRLIVIGFEQAAV</sequence>
<name>A0A6P2KMJ0_9BURK</name>
<keyword evidence="1" id="KW-0472">Membrane</keyword>
<dbReference type="EMBL" id="CABVPN010000011">
    <property type="protein sequence ID" value="VWB55805.1"/>
    <property type="molecule type" value="Genomic_DNA"/>
</dbReference>
<proteinExistence type="predicted"/>
<feature type="transmembrane region" description="Helical" evidence="1">
    <location>
        <begin position="7"/>
        <end position="27"/>
    </location>
</feature>
<organism evidence="2 3">
    <name type="scientific">Burkholderia diffusa</name>
    <dbReference type="NCBI Taxonomy" id="488732"/>
    <lineage>
        <taxon>Bacteria</taxon>
        <taxon>Pseudomonadati</taxon>
        <taxon>Pseudomonadota</taxon>
        <taxon>Betaproteobacteria</taxon>
        <taxon>Burkholderiales</taxon>
        <taxon>Burkholderiaceae</taxon>
        <taxon>Burkholderia</taxon>
        <taxon>Burkholderia cepacia complex</taxon>
    </lineage>
</organism>
<dbReference type="RefSeq" id="WP_151048137.1">
    <property type="nucleotide sequence ID" value="NZ_CABVPN010000011.1"/>
</dbReference>
<evidence type="ECO:0000313" key="3">
    <source>
        <dbReference type="Proteomes" id="UP000494125"/>
    </source>
</evidence>
<keyword evidence="1" id="KW-0812">Transmembrane</keyword>
<keyword evidence="1" id="KW-1133">Transmembrane helix</keyword>